<reference evidence="2 3" key="1">
    <citation type="submission" date="2016-05" db="EMBL/GenBank/DDBJ databases">
        <title>Genomic and physiological characterization of Planctopirus sp. isolated from fresh water lake.</title>
        <authorList>
            <person name="Subhash Y."/>
            <person name="Ramana C."/>
        </authorList>
    </citation>
    <scope>NUCLEOTIDE SEQUENCE [LARGE SCALE GENOMIC DNA]</scope>
    <source>
        <strain evidence="2 3">JC280</strain>
    </source>
</reference>
<dbReference type="Proteomes" id="UP000094828">
    <property type="component" value="Unassembled WGS sequence"/>
</dbReference>
<comment type="caution">
    <text evidence="2">The sequence shown here is derived from an EMBL/GenBank/DDBJ whole genome shotgun (WGS) entry which is preliminary data.</text>
</comment>
<evidence type="ECO:0000313" key="3">
    <source>
        <dbReference type="Proteomes" id="UP000094828"/>
    </source>
</evidence>
<sequence>MPVSFVKPLFSWGALSMFTRLVLVRGLSVVAVISCLAGGWHVAQMVTGMAERSLGNYLLTVFPWVAAIALWPLIRWLKTEKPGPVAEERDVKMASFEPVVQSLDLLHHYFPAASPAQDQLLELAKAAMAQRYNNRQRSATARKSGRAAVR</sequence>
<dbReference type="AlphaFoldDB" id="A0A1C3E6B6"/>
<keyword evidence="3" id="KW-1185">Reference proteome</keyword>
<accession>A0A1C3E6B6</accession>
<feature type="transmembrane region" description="Helical" evidence="1">
    <location>
        <begin position="54"/>
        <end position="74"/>
    </location>
</feature>
<feature type="transmembrane region" description="Helical" evidence="1">
    <location>
        <begin position="21"/>
        <end position="42"/>
    </location>
</feature>
<dbReference type="STRING" id="1841610.A6X21_11070"/>
<protein>
    <submittedName>
        <fullName evidence="2">Uncharacterized protein</fullName>
    </submittedName>
</protein>
<keyword evidence="1" id="KW-0472">Membrane</keyword>
<proteinExistence type="predicted"/>
<dbReference type="EMBL" id="LYDR01000151">
    <property type="protein sequence ID" value="ODA28782.1"/>
    <property type="molecule type" value="Genomic_DNA"/>
</dbReference>
<evidence type="ECO:0000256" key="1">
    <source>
        <dbReference type="SAM" id="Phobius"/>
    </source>
</evidence>
<keyword evidence="1" id="KW-0812">Transmembrane</keyword>
<name>A0A1C3E6B6_9PLAN</name>
<evidence type="ECO:0000313" key="2">
    <source>
        <dbReference type="EMBL" id="ODA28782.1"/>
    </source>
</evidence>
<organism evidence="2 3">
    <name type="scientific">Planctopirus hydrillae</name>
    <dbReference type="NCBI Taxonomy" id="1841610"/>
    <lineage>
        <taxon>Bacteria</taxon>
        <taxon>Pseudomonadati</taxon>
        <taxon>Planctomycetota</taxon>
        <taxon>Planctomycetia</taxon>
        <taxon>Planctomycetales</taxon>
        <taxon>Planctomycetaceae</taxon>
        <taxon>Planctopirus</taxon>
    </lineage>
</organism>
<keyword evidence="1" id="KW-1133">Transmembrane helix</keyword>
<gene>
    <name evidence="2" type="ORF">A6X21_11070</name>
</gene>